<feature type="region of interest" description="Disordered" evidence="4">
    <location>
        <begin position="1"/>
        <end position="22"/>
    </location>
</feature>
<protein>
    <submittedName>
        <fullName evidence="5">Spore coat protein</fullName>
    </submittedName>
</protein>
<keyword evidence="6" id="KW-1185">Reference proteome</keyword>
<sequence>MTGDFQQEQQQQSMGPLSTNHGGHELFDVHEVLSAAIGGLNQFVLLRDHVQDPELLSIMDKQYAFMLDEYNITVEAYKTGHDPQHPTRTYNMQTGNDFKYGLTPSEPKKPMQMASELDDAIIAGCILGAHKVSATGKTTAALETCNPVLRRVLQDSIKNCIEMAYEISIYQNKKGNYQVPQLAPADMQAMLNMYGQGQMAKNMPN</sequence>
<evidence type="ECO:0000313" key="5">
    <source>
        <dbReference type="EMBL" id="WPK10246.1"/>
    </source>
</evidence>
<dbReference type="RefSeq" id="WP_293928296.1">
    <property type="nucleotide sequence ID" value="NZ_CP137624.1"/>
</dbReference>
<accession>A0ABZ0RSE7</accession>
<dbReference type="Pfam" id="PF07875">
    <property type="entry name" value="Coat_F"/>
    <property type="match status" value="1"/>
</dbReference>
<comment type="similarity">
    <text evidence="3">Belongs to the CotF family.</text>
</comment>
<keyword evidence="5" id="KW-0167">Capsid protein</keyword>
<feature type="compositionally biased region" description="Polar residues" evidence="4">
    <location>
        <begin position="1"/>
        <end position="21"/>
    </location>
</feature>
<dbReference type="InterPro" id="IPR012851">
    <property type="entry name" value="Spore_coat_CotF-like"/>
</dbReference>
<keyword evidence="5" id="KW-0946">Virion</keyword>
<dbReference type="Gene3D" id="1.20.1260.10">
    <property type="match status" value="1"/>
</dbReference>
<dbReference type="EMBL" id="CP137624">
    <property type="protein sequence ID" value="WPK10246.1"/>
    <property type="molecule type" value="Genomic_DNA"/>
</dbReference>
<evidence type="ECO:0000256" key="1">
    <source>
        <dbReference type="ARBA" id="ARBA00022969"/>
    </source>
</evidence>
<evidence type="ECO:0000256" key="3">
    <source>
        <dbReference type="ARBA" id="ARBA00024344"/>
    </source>
</evidence>
<evidence type="ECO:0000256" key="2">
    <source>
        <dbReference type="ARBA" id="ARBA00024325"/>
    </source>
</evidence>
<evidence type="ECO:0000256" key="4">
    <source>
        <dbReference type="SAM" id="MobiDB-lite"/>
    </source>
</evidence>
<reference evidence="5 6" key="1">
    <citation type="submission" date="2023-09" db="EMBL/GenBank/DDBJ databases">
        <authorList>
            <person name="Page C.A."/>
            <person name="Perez-Diaz I.M."/>
        </authorList>
    </citation>
    <scope>NUCLEOTIDE SEQUENCE [LARGE SCALE GENOMIC DNA]</scope>
    <source>
        <strain evidence="5 6">Ll15</strain>
    </source>
</reference>
<dbReference type="InterPro" id="IPR012347">
    <property type="entry name" value="Ferritin-like"/>
</dbReference>
<name>A0ABZ0RSE7_9BACI</name>
<proteinExistence type="inferred from homology"/>
<comment type="subcellular location">
    <subcellularLocation>
        <location evidence="2">Spore coat</location>
    </subcellularLocation>
</comment>
<organism evidence="5 6">
    <name type="scientific">Lysinibacillus louembei</name>
    <dbReference type="NCBI Taxonomy" id="1470088"/>
    <lineage>
        <taxon>Bacteria</taxon>
        <taxon>Bacillati</taxon>
        <taxon>Bacillota</taxon>
        <taxon>Bacilli</taxon>
        <taxon>Bacillales</taxon>
        <taxon>Bacillaceae</taxon>
        <taxon>Lysinibacillus</taxon>
    </lineage>
</organism>
<gene>
    <name evidence="5" type="ORF">R6U77_09885</name>
</gene>
<evidence type="ECO:0000313" key="6">
    <source>
        <dbReference type="Proteomes" id="UP001322664"/>
    </source>
</evidence>
<dbReference type="PANTHER" id="PTHR39183:SF1">
    <property type="entry name" value="SPORE COAT PROTEIN F-LIKE PROTEIN YHCQ"/>
    <property type="match status" value="1"/>
</dbReference>
<keyword evidence="1" id="KW-0749">Sporulation</keyword>
<dbReference type="Proteomes" id="UP001322664">
    <property type="component" value="Chromosome"/>
</dbReference>
<dbReference type="PANTHER" id="PTHR39183">
    <property type="entry name" value="SPORE COAT PROTEIN F-LIKE PROTEIN YHCQ"/>
    <property type="match status" value="1"/>
</dbReference>